<proteinExistence type="predicted"/>
<sequence>MYRKEGIIFYYTRGLKLSYISVPLL</sequence>
<reference evidence="1" key="1">
    <citation type="submission" date="2014-11" db="EMBL/GenBank/DDBJ databases">
        <authorList>
            <person name="Amaro Gonzalez C."/>
        </authorList>
    </citation>
    <scope>NUCLEOTIDE SEQUENCE</scope>
</reference>
<protein>
    <submittedName>
        <fullName evidence="1">Uncharacterized protein</fullName>
    </submittedName>
</protein>
<evidence type="ECO:0000313" key="1">
    <source>
        <dbReference type="EMBL" id="JAH43816.1"/>
    </source>
</evidence>
<dbReference type="EMBL" id="GBXM01064761">
    <property type="protein sequence ID" value="JAH43816.1"/>
    <property type="molecule type" value="Transcribed_RNA"/>
</dbReference>
<dbReference type="AlphaFoldDB" id="A0A0E9SR97"/>
<reference evidence="1" key="2">
    <citation type="journal article" date="2015" name="Fish Shellfish Immunol.">
        <title>Early steps in the European eel (Anguilla anguilla)-Vibrio vulnificus interaction in the gills: Role of the RtxA13 toxin.</title>
        <authorList>
            <person name="Callol A."/>
            <person name="Pajuelo D."/>
            <person name="Ebbesson L."/>
            <person name="Teles M."/>
            <person name="MacKenzie S."/>
            <person name="Amaro C."/>
        </authorList>
    </citation>
    <scope>NUCLEOTIDE SEQUENCE</scope>
</reference>
<name>A0A0E9SR97_ANGAN</name>
<organism evidence="1">
    <name type="scientific">Anguilla anguilla</name>
    <name type="common">European freshwater eel</name>
    <name type="synonym">Muraena anguilla</name>
    <dbReference type="NCBI Taxonomy" id="7936"/>
    <lineage>
        <taxon>Eukaryota</taxon>
        <taxon>Metazoa</taxon>
        <taxon>Chordata</taxon>
        <taxon>Craniata</taxon>
        <taxon>Vertebrata</taxon>
        <taxon>Euteleostomi</taxon>
        <taxon>Actinopterygii</taxon>
        <taxon>Neopterygii</taxon>
        <taxon>Teleostei</taxon>
        <taxon>Anguilliformes</taxon>
        <taxon>Anguillidae</taxon>
        <taxon>Anguilla</taxon>
    </lineage>
</organism>
<accession>A0A0E9SR97</accession>